<reference evidence="2" key="2">
    <citation type="submission" date="2024-06" db="EMBL/GenBank/DDBJ databases">
        <title>Caproicibacterium argilliputei sp. nov, a novel caproic acid producing anaerobic bacterium isolated from pit mud.</title>
        <authorList>
            <person name="Zeng C."/>
        </authorList>
    </citation>
    <scope>NUCLEOTIDE SEQUENCE [LARGE SCALE GENOMIC DNA]</scope>
    <source>
        <strain evidence="2">ZCY20-5</strain>
    </source>
</reference>
<reference evidence="2" key="3">
    <citation type="submission" date="2024-06" db="EMBL/GenBank/DDBJ databases">
        <authorList>
            <person name="Zeng C."/>
        </authorList>
    </citation>
    <scope>NUCLEOTIDE SEQUENCE [LARGE SCALE GENOMIC DNA]</scope>
    <source>
        <strain evidence="2">ZCY20-5</strain>
    </source>
</reference>
<dbReference type="KEGG" id="carl:PXC00_05800"/>
<dbReference type="RefSeq" id="WP_275845777.1">
    <property type="nucleotide sequence ID" value="NZ_CP135996.1"/>
</dbReference>
<dbReference type="Proteomes" id="UP001300604">
    <property type="component" value="Chromosome"/>
</dbReference>
<proteinExistence type="predicted"/>
<sequence>MYPYNNGTNDPPLNAVDIALLVGTTTDVPYDDLTELANSNSVATIDDQR</sequence>
<accession>A0AA97DAR4</accession>
<dbReference type="EMBL" id="CP135996">
    <property type="protein sequence ID" value="WOC33379.1"/>
    <property type="molecule type" value="Genomic_DNA"/>
</dbReference>
<evidence type="ECO:0000313" key="1">
    <source>
        <dbReference type="EMBL" id="WOC33379.1"/>
    </source>
</evidence>
<name>A0AA97DAR4_9FIRM</name>
<gene>
    <name evidence="1" type="ORF">PXC00_05800</name>
</gene>
<protein>
    <submittedName>
        <fullName evidence="1">Uncharacterized protein</fullName>
    </submittedName>
</protein>
<reference evidence="1 2" key="1">
    <citation type="submission" date="2024-06" db="EMBL/GenBank/DDBJ databases">
        <title>Caproicibacterium argilliputei sp. nov, a novel caproic acid producing anaerobic bacterium isolated from pit mud.</title>
        <authorList>
            <person name="Xia S."/>
        </authorList>
    </citation>
    <scope>NUCLEOTIDE SEQUENCE [LARGE SCALE GENOMIC DNA]</scope>
    <source>
        <strain evidence="1 2">ZCY20-5</strain>
    </source>
</reference>
<organism evidence="1 2">
    <name type="scientific">Caproicibacterium argilliputei</name>
    <dbReference type="NCBI Taxonomy" id="3030016"/>
    <lineage>
        <taxon>Bacteria</taxon>
        <taxon>Bacillati</taxon>
        <taxon>Bacillota</taxon>
        <taxon>Clostridia</taxon>
        <taxon>Eubacteriales</taxon>
        <taxon>Oscillospiraceae</taxon>
        <taxon>Caproicibacterium</taxon>
    </lineage>
</organism>
<dbReference type="AlphaFoldDB" id="A0AA97DAR4"/>
<evidence type="ECO:0000313" key="2">
    <source>
        <dbReference type="Proteomes" id="UP001300604"/>
    </source>
</evidence>
<keyword evidence="2" id="KW-1185">Reference proteome</keyword>